<dbReference type="SUPFAM" id="SSF46894">
    <property type="entry name" value="C-terminal effector domain of the bipartite response regulators"/>
    <property type="match status" value="1"/>
</dbReference>
<keyword evidence="5" id="KW-1185">Reference proteome</keyword>
<reference evidence="4 5" key="1">
    <citation type="journal article" date="2010" name="Stand. Genomic Sci.">
        <title>Complete genome sequence of Intrasporangium calvum type strain (7 KIP).</title>
        <authorList>
            <person name="Del Rio T.G."/>
            <person name="Chertkov O."/>
            <person name="Yasawong M."/>
            <person name="Lucas S."/>
            <person name="Deshpande S."/>
            <person name="Cheng J.F."/>
            <person name="Detter C."/>
            <person name="Tapia R."/>
            <person name="Han C."/>
            <person name="Goodwin L."/>
            <person name="Pitluck S."/>
            <person name="Liolios K."/>
            <person name="Ivanova N."/>
            <person name="Mavromatis K."/>
            <person name="Pati A."/>
            <person name="Chen A."/>
            <person name="Palaniappan K."/>
            <person name="Land M."/>
            <person name="Hauser L."/>
            <person name="Chang Y.J."/>
            <person name="Jeffries C.D."/>
            <person name="Rohde M."/>
            <person name="Pukall R."/>
            <person name="Sikorski J."/>
            <person name="Goker M."/>
            <person name="Woyke T."/>
            <person name="Bristow J."/>
            <person name="Eisen J.A."/>
            <person name="Markowitz V."/>
            <person name="Hugenholtz P."/>
            <person name="Kyrpides N.C."/>
            <person name="Klenk H.P."/>
            <person name="Lapidus A."/>
        </authorList>
    </citation>
    <scope>NUCLEOTIDE SEQUENCE [LARGE SCALE GENOMIC DNA]</scope>
    <source>
        <strain evidence="5">ATCC 23552 / DSM 43043 / JCM 3097 / NBRC 12989 / 7 KIP</strain>
    </source>
</reference>
<protein>
    <submittedName>
        <fullName evidence="4">Transcriptional regulator, LuxR family</fullName>
    </submittedName>
</protein>
<dbReference type="SUPFAM" id="SSF52540">
    <property type="entry name" value="P-loop containing nucleoside triphosphate hydrolases"/>
    <property type="match status" value="1"/>
</dbReference>
<sequence>MIVTASLGSATGPGPSGTAFVGRHAEIERLEAVWAAVEDDRRQLVFVGGEPGVGKTRLVAEAAKALREHGATVLWGACREDLDIPYRPFIAILEQALGQATPAALAEIPPSAAAPLLRLTAKAAHHWPQSPQPAPGDPESRPVLFDAVLRVLLAVAERGPLVLVLEDLHWAQEPTLALLSHMAESTAGEQLLVLATRRTTAPDRTDAVTYAIADLHRLDGVERIDLVGLSTEDVAEYLLRQTGVSRASVRAAAPVLRDHTGGNPFFLQEYWHDLQTRGGLEAMRSGFAQAPRSVQDALERRLAAFSAEHARVVELAAVAGDQIDPSVLVQADDLDSAVVLEGLDFGVRAGLLGTDPDGGGFRFAHALARQAVLDRMSSTGRAAAHARVAEVLEGRMAEDDPGLVAQLAHHYLQAKALGHGDKAVHYLVLAAEQAVRSIAPGEAAALYERAAQLHAAQGPPRVELLLTAARCYMHAGDFTTARRLYADLASSKSPRTRLLAAIGHEDASARPGVNGQPSLVMLSEALEGAALDRSDPLYVRALASMGRASAFTGDSQRARVWGEDALALARADGDAELVAHALGRTLWQGMTPQLAPELLARAVELYEIGSRLGDADHLGPAAFYRSVFAYIVGDEPAWTSAQRDLTELALSRGQPFFRYVAGCSRYAHRYAVGDYAAAERIVAWLEQFNQEFDGATEGSWGVQQFMLRRVTGRLAQVRPFLTGKEHLDGHWLPGLLALYTELEMWPAAAPLLSHLCDQIQDHRTGAQWGGVLAFMTEAAVKLDDVSTARVLRPLLARHADGNLMAGQFVAVFGSADRRLGELDSLLGASSADLHFERALAMDRRMGAVTHQAETLAAWSRHRARVSGTTAGPSAAGLADEAGALARRIGHWAVLRDLDTVPAPDAVHPPLPNGLTEREVDVLRLVAEGLSNREIGERLFLSANTAANHVRSILGKTAAPNRTKAAIFATEHGLLRSGR</sequence>
<dbReference type="PANTHER" id="PTHR16305">
    <property type="entry name" value="TESTICULAR SOLUBLE ADENYLYL CYCLASE"/>
    <property type="match status" value="1"/>
</dbReference>
<dbReference type="PRINTS" id="PR00038">
    <property type="entry name" value="HTHLUXR"/>
</dbReference>
<dbReference type="SMART" id="SM00421">
    <property type="entry name" value="HTH_LUXR"/>
    <property type="match status" value="1"/>
</dbReference>
<dbReference type="PROSITE" id="PS50043">
    <property type="entry name" value="HTH_LUXR_2"/>
    <property type="match status" value="1"/>
</dbReference>
<dbReference type="Gene3D" id="1.25.40.10">
    <property type="entry name" value="Tetratricopeptide repeat domain"/>
    <property type="match status" value="1"/>
</dbReference>
<name>E6S8K5_INTC7</name>
<feature type="domain" description="HTH luxR-type" evidence="3">
    <location>
        <begin position="907"/>
        <end position="972"/>
    </location>
</feature>
<dbReference type="Proteomes" id="UP000008914">
    <property type="component" value="Chromosome"/>
</dbReference>
<dbReference type="AlphaFoldDB" id="E6S8K5"/>
<dbReference type="InterPro" id="IPR036388">
    <property type="entry name" value="WH-like_DNA-bd_sf"/>
</dbReference>
<dbReference type="RefSeq" id="WP_013493481.1">
    <property type="nucleotide sequence ID" value="NC_014830.1"/>
</dbReference>
<dbReference type="Gene3D" id="3.40.50.300">
    <property type="entry name" value="P-loop containing nucleotide triphosphate hydrolases"/>
    <property type="match status" value="1"/>
</dbReference>
<dbReference type="InterPro" id="IPR027417">
    <property type="entry name" value="P-loop_NTPase"/>
</dbReference>
<dbReference type="Pfam" id="PF13191">
    <property type="entry name" value="AAA_16"/>
    <property type="match status" value="1"/>
</dbReference>
<dbReference type="OrthoDB" id="5476461at2"/>
<dbReference type="InterPro" id="IPR041664">
    <property type="entry name" value="AAA_16"/>
</dbReference>
<proteinExistence type="predicted"/>
<evidence type="ECO:0000256" key="2">
    <source>
        <dbReference type="ARBA" id="ARBA00022840"/>
    </source>
</evidence>
<dbReference type="HOGENOM" id="CLU_006850_0_2_11"/>
<evidence type="ECO:0000259" key="3">
    <source>
        <dbReference type="PROSITE" id="PS50043"/>
    </source>
</evidence>
<dbReference type="eggNOG" id="COG2909">
    <property type="taxonomic scope" value="Bacteria"/>
</dbReference>
<dbReference type="PANTHER" id="PTHR16305:SF35">
    <property type="entry name" value="TRANSCRIPTIONAL ACTIVATOR DOMAIN"/>
    <property type="match status" value="1"/>
</dbReference>
<keyword evidence="2" id="KW-0067">ATP-binding</keyword>
<dbReference type="Pfam" id="PF00196">
    <property type="entry name" value="GerE"/>
    <property type="match status" value="1"/>
</dbReference>
<gene>
    <name evidence="4" type="ordered locus">Intca_2663</name>
</gene>
<dbReference type="EMBL" id="CP002343">
    <property type="protein sequence ID" value="ADU49167.1"/>
    <property type="molecule type" value="Genomic_DNA"/>
</dbReference>
<dbReference type="InterPro" id="IPR000792">
    <property type="entry name" value="Tscrpt_reg_LuxR_C"/>
</dbReference>
<accession>E6S8K5</accession>
<dbReference type="KEGG" id="ica:Intca_2663"/>
<dbReference type="GO" id="GO:0005524">
    <property type="term" value="F:ATP binding"/>
    <property type="evidence" value="ECO:0007669"/>
    <property type="project" value="UniProtKB-KW"/>
</dbReference>
<dbReference type="GO" id="GO:0005737">
    <property type="term" value="C:cytoplasm"/>
    <property type="evidence" value="ECO:0007669"/>
    <property type="project" value="TreeGrafter"/>
</dbReference>
<dbReference type="GO" id="GO:0006355">
    <property type="term" value="P:regulation of DNA-templated transcription"/>
    <property type="evidence" value="ECO:0007669"/>
    <property type="project" value="InterPro"/>
</dbReference>
<evidence type="ECO:0000313" key="4">
    <source>
        <dbReference type="EMBL" id="ADU49167.1"/>
    </source>
</evidence>
<evidence type="ECO:0000313" key="5">
    <source>
        <dbReference type="Proteomes" id="UP000008914"/>
    </source>
</evidence>
<organism evidence="4 5">
    <name type="scientific">Intrasporangium calvum (strain ATCC 23552 / DSM 43043 / JCM 3097 / NBRC 12989 / NCIMB 10167 / NRRL B-3866 / 7 KIP)</name>
    <dbReference type="NCBI Taxonomy" id="710696"/>
    <lineage>
        <taxon>Bacteria</taxon>
        <taxon>Bacillati</taxon>
        <taxon>Actinomycetota</taxon>
        <taxon>Actinomycetes</taxon>
        <taxon>Micrococcales</taxon>
        <taxon>Intrasporangiaceae</taxon>
        <taxon>Intrasporangium</taxon>
    </lineage>
</organism>
<keyword evidence="1" id="KW-0547">Nucleotide-binding</keyword>
<dbReference type="STRING" id="710696.Intca_2663"/>
<dbReference type="CDD" id="cd06170">
    <property type="entry name" value="LuxR_C_like"/>
    <property type="match status" value="1"/>
</dbReference>
<dbReference type="GO" id="GO:0004016">
    <property type="term" value="F:adenylate cyclase activity"/>
    <property type="evidence" value="ECO:0007669"/>
    <property type="project" value="TreeGrafter"/>
</dbReference>
<evidence type="ECO:0000256" key="1">
    <source>
        <dbReference type="ARBA" id="ARBA00022741"/>
    </source>
</evidence>
<dbReference type="Gene3D" id="1.10.10.10">
    <property type="entry name" value="Winged helix-like DNA-binding domain superfamily/Winged helix DNA-binding domain"/>
    <property type="match status" value="1"/>
</dbReference>
<dbReference type="InterPro" id="IPR016032">
    <property type="entry name" value="Sig_transdc_resp-reg_C-effctor"/>
</dbReference>
<dbReference type="GO" id="GO:0003677">
    <property type="term" value="F:DNA binding"/>
    <property type="evidence" value="ECO:0007669"/>
    <property type="project" value="InterPro"/>
</dbReference>
<dbReference type="InterPro" id="IPR011990">
    <property type="entry name" value="TPR-like_helical_dom_sf"/>
</dbReference>